<dbReference type="InterPro" id="IPR014819">
    <property type="entry name" value="PriCT_2"/>
</dbReference>
<protein>
    <recommendedName>
        <fullName evidence="1">Primase C-terminal 2 domain-containing protein</fullName>
    </recommendedName>
</protein>
<feature type="domain" description="Primase C-terminal 2" evidence="1">
    <location>
        <begin position="433"/>
        <end position="504"/>
    </location>
</feature>
<dbReference type="EMBL" id="MK072406">
    <property type="protein sequence ID" value="AYV84386.1"/>
    <property type="molecule type" value="Genomic_DNA"/>
</dbReference>
<dbReference type="SUPFAM" id="SSF56747">
    <property type="entry name" value="Prim-pol domain"/>
    <property type="match status" value="1"/>
</dbReference>
<name>A0A3G5AAY3_9VIRU</name>
<dbReference type="GO" id="GO:0016817">
    <property type="term" value="F:hydrolase activity, acting on acid anhydrides"/>
    <property type="evidence" value="ECO:0007669"/>
    <property type="project" value="InterPro"/>
</dbReference>
<sequence>MQTNQKFTVFKIKRYLVATGKFIRTKGEDYGLAEVIELLERENKGYHMRIHNKTNYKFFGDCDKYPKGIDRLIGLLIKFLDERYNIKVTAEDIFYTENKSVNGSYHYVIPSYHASCEKIKEIHTNFLNEYWDEFTYKQMVKGVETTKKNVDTGIYAEKWFRCPNQSKEGVAGTEHRIVKGSMKDFIVDFIEPDKSVCIEDRKFIAGPVVEISKSFGSIPEEAFIPIFKDRKEPAMECHWRNIMSEVERLAGGELWVDKTREDRNRIRASYSNVGMVTGKKYDIWVLKVNPLTEKDQRKGVKDGLEFYQNLLKVHNGGTALKTVTVLDPNGGKQIFFRWNKKIKNGAKFINNYSIEMKGNGAYIICPLSSFEGEFYNYEAGLCPDDVEIIECPEWLLNLLVEYNTQKNMIDRETKKKAVILHLNKECVSLERLKKYLRALNKERADSYDMWIKVLTCVRICNPDGFDLADEWSQVSGKYVSRDDVFKHWKTLKTDLNMGFGTLIEFIKQDNAGDKYIISKLDYVEYEAITPRYCKINEKMIDAKYLTSKIYKESDIVVCKSGTGTRKSASAAVCCNEEGGKVFVLGSLVTLIDQEMRCFSSEYIVEQFGKNHISLVKYNDEDLDIKNDRGFATTLNSLYKFEKLTNKELEEFTVVIDEANSVMTYLLGGGTVARQCIYVYSLLKRILVNCKKIIMIDADISDIVFEFLNFIMKLRTKNNKAIFVRNVRKNYSGIKAIKVNKKELIKRMKQDIAMGVYFVACFDSKTQAKKLFDMMSDKQNKNKFILICGDSGDEVDPEKWHEKWIFYSPKVIYGVDYIPKNLLAETVYVLATGVSITPLQANQQTTRNRIIKKVIYCITAKPKKLKYETVDALEKDEEGVNAIMKKLMKGPSVDIVDFNRNRNIAEDVQEFRKLLCIAEYHKNIFAVDFCRHFETILLGKGFEIEREGDCDEDMTVKEENELVEENIPKAMERGTFMDWVEGKSDDKVFNELMTFFTRDVLKLPRDREILLKFEKPICKIGSHYNLISLLRGESYVKQITEEHVFDRVKMKILLTRRLEELLEIESFDLDTTKHEGKFDNEISMSDAVYKTYIKLYRGKRAKPTTWKGGYSMLMKSYLSLTKGLDIFDSFPKTKWIKKKATKITYYVVNSENIKLNLQLLKFRGGKEMVGISDRFLDEEMKACRSEKIDNNVYMFGEEKGIQRTLAEMNYFLKMIKEYSDDRKQIGKEKFDVECEITCVRFVTRDEVEWLRNYQILGDRALGM</sequence>
<organism evidence="2">
    <name type="scientific">Hyperionvirus sp</name>
    <dbReference type="NCBI Taxonomy" id="2487770"/>
    <lineage>
        <taxon>Viruses</taxon>
        <taxon>Varidnaviria</taxon>
        <taxon>Bamfordvirae</taxon>
        <taxon>Nucleocytoviricota</taxon>
        <taxon>Megaviricetes</taxon>
        <taxon>Imitervirales</taxon>
        <taxon>Mimiviridae</taxon>
        <taxon>Klosneuvirinae</taxon>
    </lineage>
</organism>
<dbReference type="Pfam" id="PF08707">
    <property type="entry name" value="PriCT_2"/>
    <property type="match status" value="1"/>
</dbReference>
<gene>
    <name evidence="2" type="ORF">Hyperionvirus24_8</name>
</gene>
<evidence type="ECO:0000313" key="2">
    <source>
        <dbReference type="EMBL" id="AYV84386.1"/>
    </source>
</evidence>
<accession>A0A3G5AAY3</accession>
<evidence type="ECO:0000259" key="1">
    <source>
        <dbReference type="Pfam" id="PF08707"/>
    </source>
</evidence>
<proteinExistence type="predicted"/>
<reference evidence="2" key="1">
    <citation type="submission" date="2018-10" db="EMBL/GenBank/DDBJ databases">
        <title>Hidden diversity of soil giant viruses.</title>
        <authorList>
            <person name="Schulz F."/>
            <person name="Alteio L."/>
            <person name="Goudeau D."/>
            <person name="Ryan E.M."/>
            <person name="Malmstrom R.R."/>
            <person name="Blanchard J."/>
            <person name="Woyke T."/>
        </authorList>
    </citation>
    <scope>NUCLEOTIDE SEQUENCE</scope>
    <source>
        <strain evidence="2">HYV1</strain>
    </source>
</reference>